<evidence type="ECO:0000256" key="6">
    <source>
        <dbReference type="ARBA" id="ARBA00022729"/>
    </source>
</evidence>
<dbReference type="Proteomes" id="UP000095280">
    <property type="component" value="Unplaced"/>
</dbReference>
<evidence type="ECO:0000256" key="9">
    <source>
        <dbReference type="ARBA" id="ARBA00045874"/>
    </source>
</evidence>
<dbReference type="WBParaSite" id="maker-uti_cns_0011472-snap-gene-0.2-mRNA-1">
    <property type="protein sequence ID" value="maker-uti_cns_0011472-snap-gene-0.2-mRNA-1"/>
    <property type="gene ID" value="maker-uti_cns_0011472-snap-gene-0.2"/>
</dbReference>
<evidence type="ECO:0000259" key="15">
    <source>
        <dbReference type="Pfam" id="PF18404"/>
    </source>
</evidence>
<evidence type="ECO:0000313" key="16">
    <source>
        <dbReference type="Proteomes" id="UP000095280"/>
    </source>
</evidence>
<dbReference type="Pfam" id="PF12796">
    <property type="entry name" value="Ank_2"/>
    <property type="match status" value="1"/>
</dbReference>
<dbReference type="PROSITE" id="PS50088">
    <property type="entry name" value="ANK_REPEAT"/>
    <property type="match status" value="2"/>
</dbReference>
<organism evidence="16 17">
    <name type="scientific">Macrostomum lignano</name>
    <dbReference type="NCBI Taxonomy" id="282301"/>
    <lineage>
        <taxon>Eukaryota</taxon>
        <taxon>Metazoa</taxon>
        <taxon>Spiralia</taxon>
        <taxon>Lophotrochozoa</taxon>
        <taxon>Platyhelminthes</taxon>
        <taxon>Rhabditophora</taxon>
        <taxon>Macrostomorpha</taxon>
        <taxon>Macrostomida</taxon>
        <taxon>Macrostomidae</taxon>
        <taxon>Macrostomum</taxon>
    </lineage>
</organism>
<feature type="compositionally biased region" description="Low complexity" evidence="12">
    <location>
        <begin position="326"/>
        <end position="336"/>
    </location>
</feature>
<feature type="region of interest" description="Disordered" evidence="12">
    <location>
        <begin position="1360"/>
        <end position="1379"/>
    </location>
</feature>
<comment type="pathway">
    <text evidence="3">Protein modification; protein glycosylation.</text>
</comment>
<keyword evidence="7" id="KW-0256">Endoplasmic reticulum</keyword>
<dbReference type="Gene3D" id="1.25.40.20">
    <property type="entry name" value="Ankyrin repeat-containing domain"/>
    <property type="match status" value="1"/>
</dbReference>
<feature type="compositionally biased region" description="Polar residues" evidence="12">
    <location>
        <begin position="1362"/>
        <end position="1379"/>
    </location>
</feature>
<evidence type="ECO:0000259" key="14">
    <source>
        <dbReference type="Pfam" id="PF18403"/>
    </source>
</evidence>
<dbReference type="GO" id="GO:0036503">
    <property type="term" value="P:ERAD pathway"/>
    <property type="evidence" value="ECO:0007669"/>
    <property type="project" value="TreeGrafter"/>
</dbReference>
<dbReference type="GO" id="GO:0018279">
    <property type="term" value="P:protein N-linked glycosylation via asparagine"/>
    <property type="evidence" value="ECO:0007669"/>
    <property type="project" value="TreeGrafter"/>
</dbReference>
<comment type="cofactor">
    <cofactor evidence="1">
        <name>Ca(2+)</name>
        <dbReference type="ChEBI" id="CHEBI:29108"/>
    </cofactor>
</comment>
<sequence length="1815" mass="202048">LVWAPKDEVGRALVRSFNFVKNDKGSTRSAVSYLTDIYSVTFEQGYSLNLEFAHQYFKGLYPDVDSKDALGDKSSDYEDQLAAGQAFLARSGLASAPAVLLNGGLLDTNAAVTNFEETVLTEIMRQTSELQREVAAGQLKDSQNVVDFINERPNVVKRLNQRLLQGGKTMTQAQLNAVGKLSYFVKNDDSATRAASLWLACDLATAGCRSHAYEALRLVKASAQLRLALLHTGEPDLLLAKALQSAASTVATKSAKHAVNLASKLCKPENWPAVSGIDEAAVGNKALKELAVHGMDWDAFAAAADSDQTRRELDRQSKFASTELGTPAAASTAEPPSLALVSNGRLVGPLPQPEVDPADLRLLERLALSRAGRAVAESLDKLSNTELASVGNDRSELSMRLSALLNSHPAAVGSGSGSSSSSGGSTSGSSATRRIAMPDGLQPGGLLKLEPMEPNSARPSLEVTAIVDPLSRDAQKMSHILLVLRQALNARITVAFNCREKLSEPPLKTFYRYLLTAAPVFAKDGSLSSAGSTVNFDGMPSQPILTLGIDTPHNWMAEVVNSPYDLDNIQLAAVSGSGVHAEYELEYLLVEGHCVDSASNQIPRGLQFTLGTVQRPLLRDTIVMYNLGYFQLKAAPNAWQLRLRAGKSADIYDIAAHENTDGETAAGDPVAVLDSFRSKVITVRVAKKPDRLDDSLLGDEPAQQSIWGSISKFSMSSLPSSSDMSTTCPSTPESDGCVVDGWVVDGLLVPGLVLTRFGYPSFSRAVSPQRINSFLVVVQVTVHGKTSMFAAALPAGVLSTLRRHAVRGSGAGNLGTELLRNSGHFVRERIRGTSTITEVFHIWRVVVIRILAIWRAIITEVFHIWRVVVIRILAIWRAIITEVFCIRRSKVIRVVASVRTQPINALLTSATRAKMKDVLEHASVMATKLEITFLFASGGTNTSTVAPDARTAERQPSNIPTGRRSTTPSIFSNSVRGRSGCGTGMPPGTASCSRTRAWSLANSRSTTPTNSTSFRRVPWSWSRRQAPMKKRRRLLCDSRHLCGSRHRRLGNAPDDFLDDKNRVLKGKNSDQNPTVSSEDRDQTLNIFSVASGHLYERFLRIMMLSVLKNTKSKVKFWFLKNFLSPSFIKFIPYYAEKYNFEYALVQYKWPRWLNRQTEKQRIIWAYKILFLDVLFPLDVKRIIFVDADQIVRTDMQQLADMDIRGAPYAYTPFCDSRRDMEGFRFWKTGYWANHLGNRPYHISALYLVDLVRFRRLAAGDRLRGQYQGLSQDPNSLANLDQDLPNYMIHQVAIYSLPQEWLYCETWCDPATKKSAKTIDLCNNPKTKEPKLEAAQRIVPEWRDYDKELRAIWDEFHAGKSAANGQQQQQPKVPDSSSAHNAIMSASNCERRAANFASGNRADIDAVLRDVGVDGPLCGNCGRRGLHILALHSRNQLLEYLLIERGADPNVTDKKGRTPLHYASGRLSRVCKKTVKILLENGAKAAVLDDANQAPIDRALLVESAETAELLLQAEPDWSVRHFGSRDSDGRTLMHACVERELNESVLFLLRHSVSLYDSDFKEVRPLDLLLESNNAQLLHRIFQFKLVRMFRRSEDATSVTPTESPKAQLSLVRDVFEMLKMIDSTGRSFLLIVQELRRLGLIQSHHASETVRQAFSIKALEECINEQNLKKFLELMRQMPEFCLSRKLMEGESGQRFMELFTKKAYIEENFDLMQVLMHVMGDVTPVDITQRIERNYLFTLYKECEENGQGVWTYVRDQLDFSNEDAFWRSLQYFLAHLTGIETAEPDARLCQINQFRIFLNPIRTYIVWTVITG</sequence>
<feature type="domain" description="UDP-glucose:glycoprotein glucosyltransferase thioredoxin-like" evidence="14">
    <location>
        <begin position="176"/>
        <end position="404"/>
    </location>
</feature>
<evidence type="ECO:0000256" key="7">
    <source>
        <dbReference type="ARBA" id="ARBA00022824"/>
    </source>
</evidence>
<feature type="domain" description="UGGT thioredoxin-like" evidence="13">
    <location>
        <begin position="7"/>
        <end position="162"/>
    </location>
</feature>
<proteinExistence type="inferred from homology"/>
<dbReference type="GO" id="GO:0003980">
    <property type="term" value="F:UDP-glucose:glycoprotein glucosyltransferase activity"/>
    <property type="evidence" value="ECO:0007669"/>
    <property type="project" value="InterPro"/>
</dbReference>
<feature type="compositionally biased region" description="Low complexity" evidence="12">
    <location>
        <begin position="417"/>
        <end position="430"/>
    </location>
</feature>
<evidence type="ECO:0000256" key="12">
    <source>
        <dbReference type="SAM" id="MobiDB-lite"/>
    </source>
</evidence>
<evidence type="ECO:0000256" key="1">
    <source>
        <dbReference type="ARBA" id="ARBA00001913"/>
    </source>
</evidence>
<evidence type="ECO:0000256" key="3">
    <source>
        <dbReference type="ARBA" id="ARBA00004922"/>
    </source>
</evidence>
<keyword evidence="16" id="KW-1185">Reference proteome</keyword>
<keyword evidence="6" id="KW-0732">Signal</keyword>
<feature type="region of interest" description="Disordered" evidence="12">
    <location>
        <begin position="409"/>
        <end position="454"/>
    </location>
</feature>
<comment type="catalytic activity">
    <reaction evidence="10">
        <text>N(4)-(alpha-D-Man-(1-&gt;2)-alpha-D-Man-(1-&gt;2)-alpha-D-Man-(1-&gt;3)-[alpha-D-Man-(1-&gt;2)-alpha-D-Man-(1-&gt;3)-[alpha-D-Man-(1-&gt;2)-alpha-D-Man-(1-&gt;6)]-alpha-D-Man-(1-&gt;6)]-beta-D-Man-(1-&gt;4)-beta-D-GlcNAc-(1-&gt;4)-beta-D-GlcNAc)-L-asparaginyl-[protein] (N-glucan mannose isomer 9A1,2,3B1,2,3) + UDP-alpha-D-glucose = N(4)-(alpha-D-Glc-(1-&gt;3)-alpha-D-Man-(1-&gt;2)-alpha-D-Man-(1-&gt;2)-alpha-D-Man-(1-&gt;3)-[alpha-D-Man-(1-&gt;2)-alpha-D-Man-(1-&gt;3)-[alpha-D-Man-(1-&gt;2)-alpha-D-Man-(1-&gt;6)]-alpha-D-Man-(1-&gt;6)]-beta-D-Man-(1-&gt;4)-beta-D-GlcNAc-(1-&gt;4)-beta-D-GlcNAc)-L-asparaginyl-[protein] + UDP + H(+)</text>
        <dbReference type="Rhea" id="RHEA:61304"/>
        <dbReference type="Rhea" id="RHEA-COMP:14356"/>
        <dbReference type="Rhea" id="RHEA-COMP:14357"/>
        <dbReference type="ChEBI" id="CHEBI:15378"/>
        <dbReference type="ChEBI" id="CHEBI:58223"/>
        <dbReference type="ChEBI" id="CHEBI:58885"/>
        <dbReference type="ChEBI" id="CHEBI:59080"/>
        <dbReference type="ChEBI" id="CHEBI:139493"/>
    </reaction>
</comment>
<name>A0A1I8ID61_9PLAT</name>
<dbReference type="GO" id="GO:0005788">
    <property type="term" value="C:endoplasmic reticulum lumen"/>
    <property type="evidence" value="ECO:0007669"/>
    <property type="project" value="UniProtKB-SubCell"/>
</dbReference>
<protein>
    <submittedName>
        <fullName evidence="17">ANK_REP_REGION domain-containing protein</fullName>
    </submittedName>
</protein>
<evidence type="ECO:0000256" key="5">
    <source>
        <dbReference type="ARBA" id="ARBA00022679"/>
    </source>
</evidence>
<evidence type="ECO:0000256" key="2">
    <source>
        <dbReference type="ARBA" id="ARBA00004319"/>
    </source>
</evidence>
<evidence type="ECO:0000256" key="10">
    <source>
        <dbReference type="ARBA" id="ARBA00048456"/>
    </source>
</evidence>
<feature type="domain" description="Glucosyltransferase 24 catalytic" evidence="15">
    <location>
        <begin position="1084"/>
        <end position="1350"/>
    </location>
</feature>
<keyword evidence="8" id="KW-0325">Glycoprotein</keyword>
<dbReference type="SMART" id="SM00248">
    <property type="entry name" value="ANK"/>
    <property type="match status" value="3"/>
</dbReference>
<dbReference type="PANTHER" id="PTHR11226:SF0">
    <property type="entry name" value="UDP-GLUCOSE:GLYCOPROTEIN GLUCOSYLTRANSFERASE"/>
    <property type="match status" value="1"/>
</dbReference>
<dbReference type="Pfam" id="PF18404">
    <property type="entry name" value="Glyco_transf_24"/>
    <property type="match status" value="1"/>
</dbReference>
<feature type="repeat" description="ANK" evidence="11">
    <location>
        <begin position="1454"/>
        <end position="1489"/>
    </location>
</feature>
<feature type="region of interest" description="Disordered" evidence="12">
    <location>
        <begin position="306"/>
        <end position="336"/>
    </location>
</feature>
<evidence type="ECO:0000313" key="17">
    <source>
        <dbReference type="WBParaSite" id="maker-uti_cns_0011472-snap-gene-0.2-mRNA-1"/>
    </source>
</evidence>
<feature type="region of interest" description="Disordered" evidence="12">
    <location>
        <begin position="945"/>
        <end position="993"/>
    </location>
</feature>
<comment type="function">
    <text evidence="9">Recognizes glycoproteins with minor folding defects. Reglucosylates single N-glycans near the misfolded part of the protein, thus providing quality control for protein folding in the endoplasmic reticulum. Reglucosylated proteins are recognized by calreticulin for recycling to the endoplasmic reticulum and refolding or degradation.</text>
</comment>
<feature type="compositionally biased region" description="Basic and acidic residues" evidence="12">
    <location>
        <begin position="307"/>
        <end position="317"/>
    </location>
</feature>
<dbReference type="Gene3D" id="3.90.550.10">
    <property type="entry name" value="Spore Coat Polysaccharide Biosynthesis Protein SpsA, Chain A"/>
    <property type="match status" value="1"/>
</dbReference>
<dbReference type="InterPro" id="IPR040692">
    <property type="entry name" value="UGGT_TRXL_3"/>
</dbReference>
<feature type="repeat" description="ANK" evidence="11">
    <location>
        <begin position="1420"/>
        <end position="1453"/>
    </location>
</feature>
<dbReference type="PANTHER" id="PTHR11226">
    <property type="entry name" value="UDP-GLUCOSE GLYCOPROTEIN:GLUCOSYLTRANSFERASE"/>
    <property type="match status" value="1"/>
</dbReference>
<keyword evidence="5" id="KW-0808">Transferase</keyword>
<evidence type="ECO:0000259" key="13">
    <source>
        <dbReference type="Pfam" id="PF18402"/>
    </source>
</evidence>
<dbReference type="InterPro" id="IPR036770">
    <property type="entry name" value="Ankyrin_rpt-contain_sf"/>
</dbReference>
<dbReference type="InterPro" id="IPR040525">
    <property type="entry name" value="UGGT_TRXL_4"/>
</dbReference>
<dbReference type="InterPro" id="IPR002110">
    <property type="entry name" value="Ankyrin_rpt"/>
</dbReference>
<dbReference type="InterPro" id="IPR009448">
    <property type="entry name" value="UDP-g_GGtrans"/>
</dbReference>
<feature type="compositionally biased region" description="Polar residues" evidence="12">
    <location>
        <begin position="954"/>
        <end position="976"/>
    </location>
</feature>
<dbReference type="PROSITE" id="PS50297">
    <property type="entry name" value="ANK_REP_REGION"/>
    <property type="match status" value="1"/>
</dbReference>
<dbReference type="InterPro" id="IPR029044">
    <property type="entry name" value="Nucleotide-diphossugar_trans"/>
</dbReference>
<evidence type="ECO:0000256" key="4">
    <source>
        <dbReference type="ARBA" id="ARBA00006351"/>
    </source>
</evidence>
<dbReference type="Pfam" id="PF18402">
    <property type="entry name" value="Thioredoxin_14"/>
    <property type="match status" value="1"/>
</dbReference>
<dbReference type="GO" id="GO:0051082">
    <property type="term" value="F:unfolded protein binding"/>
    <property type="evidence" value="ECO:0007669"/>
    <property type="project" value="TreeGrafter"/>
</dbReference>
<dbReference type="SUPFAM" id="SSF48403">
    <property type="entry name" value="Ankyrin repeat"/>
    <property type="match status" value="1"/>
</dbReference>
<dbReference type="InterPro" id="IPR040497">
    <property type="entry name" value="Glyco_transf_24"/>
</dbReference>
<reference evidence="17" key="1">
    <citation type="submission" date="2016-11" db="UniProtKB">
        <authorList>
            <consortium name="WormBaseParasite"/>
        </authorList>
    </citation>
    <scope>IDENTIFICATION</scope>
</reference>
<comment type="similarity">
    <text evidence="4">Belongs to the glycosyltransferase 8 family.</text>
</comment>
<dbReference type="Pfam" id="PF06427">
    <property type="entry name" value="UDP-g_GGTase"/>
    <property type="match status" value="1"/>
</dbReference>
<dbReference type="Pfam" id="PF18403">
    <property type="entry name" value="Thioredoxin_15"/>
    <property type="match status" value="1"/>
</dbReference>
<comment type="subcellular location">
    <subcellularLocation>
        <location evidence="2">Endoplasmic reticulum lumen</location>
    </subcellularLocation>
</comment>
<evidence type="ECO:0000256" key="11">
    <source>
        <dbReference type="PROSITE-ProRule" id="PRU00023"/>
    </source>
</evidence>
<dbReference type="CDD" id="cd06432">
    <property type="entry name" value="GT8_HUGT1_C_like"/>
    <property type="match status" value="1"/>
</dbReference>
<evidence type="ECO:0000256" key="8">
    <source>
        <dbReference type="ARBA" id="ARBA00023180"/>
    </source>
</evidence>
<dbReference type="SUPFAM" id="SSF53448">
    <property type="entry name" value="Nucleotide-diphospho-sugar transferases"/>
    <property type="match status" value="1"/>
</dbReference>
<accession>A0A1I8ID61</accession>
<keyword evidence="11" id="KW-0040">ANK repeat</keyword>